<dbReference type="SUPFAM" id="SSF51206">
    <property type="entry name" value="cAMP-binding domain-like"/>
    <property type="match status" value="1"/>
</dbReference>
<dbReference type="InterPro" id="IPR018490">
    <property type="entry name" value="cNMP-bd_dom_sf"/>
</dbReference>
<reference evidence="4" key="1">
    <citation type="submission" date="2016-11" db="EMBL/GenBank/DDBJ databases">
        <authorList>
            <person name="Varghese N."/>
            <person name="Submissions S."/>
        </authorList>
    </citation>
    <scope>NUCLEOTIDE SEQUENCE [LARGE SCALE GENOMIC DNA]</scope>
    <source>
        <strain evidence="4">DSM 19859</strain>
    </source>
</reference>
<dbReference type="GO" id="GO:0016301">
    <property type="term" value="F:kinase activity"/>
    <property type="evidence" value="ECO:0007669"/>
    <property type="project" value="UniProtKB-KW"/>
</dbReference>
<keyword evidence="3" id="KW-0808">Transferase</keyword>
<protein>
    <submittedName>
        <fullName evidence="2">CRP-like cAMP-binding protein</fullName>
    </submittedName>
    <submittedName>
        <fullName evidence="3">cAMP-binding domain of CRP or a regulatory subunit of cAMP-dependent protein kinases</fullName>
    </submittedName>
</protein>
<dbReference type="PROSITE" id="PS50042">
    <property type="entry name" value="CNMP_BINDING_3"/>
    <property type="match status" value="1"/>
</dbReference>
<proteinExistence type="predicted"/>
<dbReference type="Pfam" id="PF00027">
    <property type="entry name" value="cNMP_binding"/>
    <property type="match status" value="1"/>
</dbReference>
<dbReference type="CDD" id="cd00038">
    <property type="entry name" value="CAP_ED"/>
    <property type="match status" value="1"/>
</dbReference>
<dbReference type="RefSeq" id="WP_072982290.1">
    <property type="nucleotide sequence ID" value="NZ_FQXT01000003.1"/>
</dbReference>
<dbReference type="STRING" id="573501.SAMN04487999_1750"/>
<dbReference type="AlphaFoldDB" id="A0A1M5XVN3"/>
<evidence type="ECO:0000313" key="2">
    <source>
        <dbReference type="EMBL" id="RXG30295.1"/>
    </source>
</evidence>
<dbReference type="OrthoDB" id="1092431at2"/>
<dbReference type="Proteomes" id="UP000290037">
    <property type="component" value="Unassembled WGS sequence"/>
</dbReference>
<sequence length="199" mass="23548">MYKVLRKHLERVIEISDQEFDEFCSLLVLRKLRRKELLIRPGDRVTSEFYVISGCLQAFHTSENGDQSILQFGIEDWWVSDFEAFFNDTPARLSVSCIEDSTVLELNKEMLEELYKRIPKFERFFRIKLTKAFVALYSRIQNGLEKNSTTRYLEFCETYPHIEQRVPNYKIASYLGIKPESLSRIRKELAEREASINKA</sequence>
<reference evidence="3" key="2">
    <citation type="submission" date="2016-11" db="EMBL/GenBank/DDBJ databases">
        <authorList>
            <person name="Jaros S."/>
            <person name="Januszkiewicz K."/>
            <person name="Wedrychowicz H."/>
        </authorList>
    </citation>
    <scope>NUCLEOTIDE SEQUENCE [LARGE SCALE GENOMIC DNA]</scope>
    <source>
        <strain evidence="3">DSM 19859</strain>
    </source>
</reference>
<dbReference type="Gene3D" id="2.60.120.10">
    <property type="entry name" value="Jelly Rolls"/>
    <property type="match status" value="1"/>
</dbReference>
<evidence type="ECO:0000313" key="5">
    <source>
        <dbReference type="Proteomes" id="UP000290037"/>
    </source>
</evidence>
<accession>A0A1M5XVN3</accession>
<evidence type="ECO:0000259" key="1">
    <source>
        <dbReference type="PROSITE" id="PS50042"/>
    </source>
</evidence>
<dbReference type="EMBL" id="QOVN01000002">
    <property type="protein sequence ID" value="RXG30295.1"/>
    <property type="molecule type" value="Genomic_DNA"/>
</dbReference>
<name>A0A1M5XVN3_9FLAO</name>
<feature type="domain" description="Cyclic nucleotide-binding" evidence="1">
    <location>
        <begin position="11"/>
        <end position="114"/>
    </location>
</feature>
<organism evidence="3 4">
    <name type="scientific">Leeuwenhoekiella palythoae</name>
    <dbReference type="NCBI Taxonomy" id="573501"/>
    <lineage>
        <taxon>Bacteria</taxon>
        <taxon>Pseudomonadati</taxon>
        <taxon>Bacteroidota</taxon>
        <taxon>Flavobacteriia</taxon>
        <taxon>Flavobacteriales</taxon>
        <taxon>Flavobacteriaceae</taxon>
        <taxon>Leeuwenhoekiella</taxon>
    </lineage>
</organism>
<dbReference type="InterPro" id="IPR000595">
    <property type="entry name" value="cNMP-bd_dom"/>
</dbReference>
<keyword evidence="5" id="KW-1185">Reference proteome</keyword>
<evidence type="ECO:0000313" key="4">
    <source>
        <dbReference type="Proteomes" id="UP000184240"/>
    </source>
</evidence>
<reference evidence="2 5" key="3">
    <citation type="submission" date="2018-07" db="EMBL/GenBank/DDBJ databases">
        <title>Leeuwenhoekiella genomics.</title>
        <authorList>
            <person name="Tahon G."/>
            <person name="Willems A."/>
        </authorList>
    </citation>
    <scope>NUCLEOTIDE SEQUENCE [LARGE SCALE GENOMIC DNA]</scope>
    <source>
        <strain evidence="2 5">LMG 24856</strain>
    </source>
</reference>
<evidence type="ECO:0000313" key="3">
    <source>
        <dbReference type="EMBL" id="SHI03905.1"/>
    </source>
</evidence>
<keyword evidence="3" id="KW-0418">Kinase</keyword>
<dbReference type="Proteomes" id="UP000184240">
    <property type="component" value="Unassembled WGS sequence"/>
</dbReference>
<gene>
    <name evidence="2" type="ORF">DSM01_1045</name>
    <name evidence="3" type="ORF">SAMN04487999_1750</name>
</gene>
<dbReference type="EMBL" id="FQXT01000003">
    <property type="protein sequence ID" value="SHI03905.1"/>
    <property type="molecule type" value="Genomic_DNA"/>
</dbReference>
<dbReference type="InterPro" id="IPR014710">
    <property type="entry name" value="RmlC-like_jellyroll"/>
</dbReference>